<dbReference type="AlphaFoldDB" id="A0A0C3NAV4"/>
<feature type="transmembrane region" description="Helical" evidence="2">
    <location>
        <begin position="237"/>
        <end position="257"/>
    </location>
</feature>
<evidence type="ECO:0000313" key="4">
    <source>
        <dbReference type="Proteomes" id="UP000053257"/>
    </source>
</evidence>
<evidence type="ECO:0000256" key="1">
    <source>
        <dbReference type="SAM" id="MobiDB-lite"/>
    </source>
</evidence>
<reference evidence="3 4" key="1">
    <citation type="journal article" date="2014" name="PLoS Genet.">
        <title>Analysis of the Phlebiopsis gigantea genome, transcriptome and secretome provides insight into its pioneer colonization strategies of wood.</title>
        <authorList>
            <person name="Hori C."/>
            <person name="Ishida T."/>
            <person name="Igarashi K."/>
            <person name="Samejima M."/>
            <person name="Suzuki H."/>
            <person name="Master E."/>
            <person name="Ferreira P."/>
            <person name="Ruiz-Duenas F.J."/>
            <person name="Held B."/>
            <person name="Canessa P."/>
            <person name="Larrondo L.F."/>
            <person name="Schmoll M."/>
            <person name="Druzhinina I.S."/>
            <person name="Kubicek C.P."/>
            <person name="Gaskell J.A."/>
            <person name="Kersten P."/>
            <person name="St John F."/>
            <person name="Glasner J."/>
            <person name="Sabat G."/>
            <person name="Splinter BonDurant S."/>
            <person name="Syed K."/>
            <person name="Yadav J."/>
            <person name="Mgbeahuruike A.C."/>
            <person name="Kovalchuk A."/>
            <person name="Asiegbu F.O."/>
            <person name="Lackner G."/>
            <person name="Hoffmeister D."/>
            <person name="Rencoret J."/>
            <person name="Gutierrez A."/>
            <person name="Sun H."/>
            <person name="Lindquist E."/>
            <person name="Barry K."/>
            <person name="Riley R."/>
            <person name="Grigoriev I.V."/>
            <person name="Henrissat B."/>
            <person name="Kues U."/>
            <person name="Berka R.M."/>
            <person name="Martinez A.T."/>
            <person name="Covert S.F."/>
            <person name="Blanchette R.A."/>
            <person name="Cullen D."/>
        </authorList>
    </citation>
    <scope>NUCLEOTIDE SEQUENCE [LARGE SCALE GENOMIC DNA]</scope>
    <source>
        <strain evidence="3 4">11061_1 CR5-6</strain>
    </source>
</reference>
<gene>
    <name evidence="3" type="ORF">PHLGIDRAFT_112895</name>
</gene>
<evidence type="ECO:0000256" key="2">
    <source>
        <dbReference type="SAM" id="Phobius"/>
    </source>
</evidence>
<keyword evidence="2" id="KW-1133">Transmembrane helix</keyword>
<sequence>MFTLSEAAILSTVLEGILYGFSVLMFIFTMWIMSQNRRRRSLNKGMLSAACALLILSTAEMINNVVRLREGVLTVGPNEAGGPEDYFANVTARTFVIKSVLYNAQTLILDFAVIYRAYIVWQSVYVVIVPVLGWCGLFAACVGTNVSLATASAEASDVFAVQTGRWITANYSMTLATNVMSTSLLAFRIWQVKRQSRQYLGTNALSPLLRVVIESGAIYSMTVTAALITFATKSNGVYVVLDILSPIISIVFNMIIVRVGLARDQALSGGSAQQHTSTRAGGSSFGFRQSRPPYGAPSLAVEITQFIETDDGASDRASPLALKPKSSSISSAQKV</sequence>
<feature type="transmembrane region" description="Helical" evidence="2">
    <location>
        <begin position="125"/>
        <end position="146"/>
    </location>
</feature>
<feature type="transmembrane region" description="Helical" evidence="2">
    <location>
        <begin position="166"/>
        <end position="187"/>
    </location>
</feature>
<feature type="transmembrane region" description="Helical" evidence="2">
    <location>
        <begin position="208"/>
        <end position="231"/>
    </location>
</feature>
<proteinExistence type="predicted"/>
<accession>A0A0C3NAV4</accession>
<protein>
    <submittedName>
        <fullName evidence="3">Uncharacterized protein</fullName>
    </submittedName>
</protein>
<keyword evidence="2" id="KW-0472">Membrane</keyword>
<evidence type="ECO:0000313" key="3">
    <source>
        <dbReference type="EMBL" id="KIP01634.1"/>
    </source>
</evidence>
<dbReference type="EMBL" id="KN840757">
    <property type="protein sequence ID" value="KIP01634.1"/>
    <property type="molecule type" value="Genomic_DNA"/>
</dbReference>
<dbReference type="OrthoDB" id="3354175at2759"/>
<organism evidence="3 4">
    <name type="scientific">Phlebiopsis gigantea (strain 11061_1 CR5-6)</name>
    <name type="common">White-rot fungus</name>
    <name type="synonym">Peniophora gigantea</name>
    <dbReference type="NCBI Taxonomy" id="745531"/>
    <lineage>
        <taxon>Eukaryota</taxon>
        <taxon>Fungi</taxon>
        <taxon>Dikarya</taxon>
        <taxon>Basidiomycota</taxon>
        <taxon>Agaricomycotina</taxon>
        <taxon>Agaricomycetes</taxon>
        <taxon>Polyporales</taxon>
        <taxon>Phanerochaetaceae</taxon>
        <taxon>Phlebiopsis</taxon>
    </lineage>
</organism>
<feature type="region of interest" description="Disordered" evidence="1">
    <location>
        <begin position="310"/>
        <end position="335"/>
    </location>
</feature>
<keyword evidence="2" id="KW-0812">Transmembrane</keyword>
<keyword evidence="4" id="KW-1185">Reference proteome</keyword>
<dbReference type="STRING" id="745531.A0A0C3NAV4"/>
<dbReference type="Proteomes" id="UP000053257">
    <property type="component" value="Unassembled WGS sequence"/>
</dbReference>
<feature type="transmembrane region" description="Helical" evidence="2">
    <location>
        <begin position="12"/>
        <end position="33"/>
    </location>
</feature>
<name>A0A0C3NAV4_PHLG1</name>
<feature type="compositionally biased region" description="Polar residues" evidence="1">
    <location>
        <begin position="325"/>
        <end position="335"/>
    </location>
</feature>
<dbReference type="HOGENOM" id="CLU_044614_3_3_1"/>